<dbReference type="SUPFAM" id="SSF51445">
    <property type="entry name" value="(Trans)glycosidases"/>
    <property type="match status" value="1"/>
</dbReference>
<keyword evidence="1" id="KW-0732">Signal</keyword>
<dbReference type="EMBL" id="SHLY01000002">
    <property type="protein sequence ID" value="TAA46972.1"/>
    <property type="molecule type" value="Genomic_DNA"/>
</dbReference>
<dbReference type="InterPro" id="IPR031965">
    <property type="entry name" value="CBM26"/>
</dbReference>
<dbReference type="Pfam" id="PF18911">
    <property type="entry name" value="PKD_4"/>
    <property type="match status" value="1"/>
</dbReference>
<evidence type="ECO:0000259" key="2">
    <source>
        <dbReference type="SMART" id="SM00089"/>
    </source>
</evidence>
<dbReference type="PANTHER" id="PTHR10357:SF209">
    <property type="entry name" value="PERIPLASMIC ALPHA-AMYLASE"/>
    <property type="match status" value="1"/>
</dbReference>
<proteinExistence type="predicted"/>
<dbReference type="Gene3D" id="2.60.40.10">
    <property type="entry name" value="Immunoglobulins"/>
    <property type="match status" value="2"/>
</dbReference>
<organism evidence="4 5">
    <name type="scientific">Corallincola spongiicola</name>
    <dbReference type="NCBI Taxonomy" id="2520508"/>
    <lineage>
        <taxon>Bacteria</taxon>
        <taxon>Pseudomonadati</taxon>
        <taxon>Pseudomonadota</taxon>
        <taxon>Gammaproteobacteria</taxon>
        <taxon>Alteromonadales</taxon>
        <taxon>Psychromonadaceae</taxon>
        <taxon>Corallincola</taxon>
    </lineage>
</organism>
<dbReference type="InterPro" id="IPR000601">
    <property type="entry name" value="PKD_dom"/>
</dbReference>
<evidence type="ECO:0000313" key="4">
    <source>
        <dbReference type="EMBL" id="TAA46972.1"/>
    </source>
</evidence>
<dbReference type="Gene3D" id="3.20.20.80">
    <property type="entry name" value="Glycosidases"/>
    <property type="match status" value="2"/>
</dbReference>
<accession>A0ABY1WQH6</accession>
<dbReference type="PANTHER" id="PTHR10357">
    <property type="entry name" value="ALPHA-AMYLASE FAMILY MEMBER"/>
    <property type="match status" value="1"/>
</dbReference>
<dbReference type="Pfam" id="PF00128">
    <property type="entry name" value="Alpha-amylase"/>
    <property type="match status" value="1"/>
</dbReference>
<dbReference type="Proteomes" id="UP000292544">
    <property type="component" value="Unassembled WGS sequence"/>
</dbReference>
<dbReference type="InterPro" id="IPR035986">
    <property type="entry name" value="PKD_dom_sf"/>
</dbReference>
<comment type="caution">
    <text evidence="4">The sequence shown here is derived from an EMBL/GenBank/DDBJ whole genome shotgun (WGS) entry which is preliminary data.</text>
</comment>
<evidence type="ECO:0000259" key="3">
    <source>
        <dbReference type="SMART" id="SM00642"/>
    </source>
</evidence>
<dbReference type="SMART" id="SM00089">
    <property type="entry name" value="PKD"/>
    <property type="match status" value="1"/>
</dbReference>
<dbReference type="InterPro" id="IPR017853">
    <property type="entry name" value="GH"/>
</dbReference>
<keyword evidence="5" id="KW-1185">Reference proteome</keyword>
<dbReference type="Pfam" id="PF16738">
    <property type="entry name" value="CBM26"/>
    <property type="match status" value="1"/>
</dbReference>
<dbReference type="InterPro" id="IPR013783">
    <property type="entry name" value="Ig-like_fold"/>
</dbReference>
<feature type="signal peptide" evidence="1">
    <location>
        <begin position="1"/>
        <end position="19"/>
    </location>
</feature>
<dbReference type="InterPro" id="IPR006047">
    <property type="entry name" value="GH13_cat_dom"/>
</dbReference>
<gene>
    <name evidence="4" type="ORF">EXY25_06890</name>
</gene>
<dbReference type="InterPro" id="IPR022409">
    <property type="entry name" value="PKD/Chitinase_dom"/>
</dbReference>
<feature type="domain" description="PKD/Chitinase" evidence="2">
    <location>
        <begin position="207"/>
        <end position="287"/>
    </location>
</feature>
<feature type="chain" id="PRO_5047468289" evidence="1">
    <location>
        <begin position="20"/>
        <end position="1211"/>
    </location>
</feature>
<feature type="domain" description="Glycosyl hydrolase family 13 catalytic" evidence="3">
    <location>
        <begin position="664"/>
        <end position="1121"/>
    </location>
</feature>
<reference evidence="5" key="1">
    <citation type="submission" date="2019-02" db="EMBL/GenBank/DDBJ databases">
        <title>Draft genome sequence of Muricauda sp. 176CP4-71.</title>
        <authorList>
            <person name="Park J.-S."/>
        </authorList>
    </citation>
    <scope>NUCLEOTIDE SEQUENCE [LARGE SCALE GENOMIC DNA]</scope>
    <source>
        <strain evidence="5">176GS2-150</strain>
    </source>
</reference>
<protein>
    <submittedName>
        <fullName evidence="4">Starch-binding protein</fullName>
    </submittedName>
</protein>
<evidence type="ECO:0000313" key="5">
    <source>
        <dbReference type="Proteomes" id="UP000292544"/>
    </source>
</evidence>
<name>A0ABY1WQH6_9GAMM</name>
<dbReference type="SUPFAM" id="SSF49299">
    <property type="entry name" value="PKD domain"/>
    <property type="match status" value="1"/>
</dbReference>
<evidence type="ECO:0000256" key="1">
    <source>
        <dbReference type="SAM" id="SignalP"/>
    </source>
</evidence>
<dbReference type="SMART" id="SM00642">
    <property type="entry name" value="Aamy"/>
    <property type="match status" value="1"/>
</dbReference>
<sequence>MMKKLLLVGMFAASFTAQAEWEFRGTPNDWKTTPLTHVQGTEYQTCQTFGSDNPRFKIDRWGNWQESYPQDDISVVANTSYQITFYSDSKHIERVEVADCEGEPDGWPSLYFRGTPNDWDITPFVEQTEGVWQVEVDFDGRQDQRFKLDVYGDWSLNYGSSDSSDPIMLVQSGGDIYTQVIGRYTIEVNENANTLSMSMGEPNIAPHAVITPEGPLEVELGDSIIFDGSDSWDEDGQIASYAWSNRETTETAQFTFNELGEQSISLTVVDDGGAKGTASVTVNVTGDPESDWCFRGTPNGWTKTVMPYNPDTGLFELLQPFNGEEDPARFKVARCSTDWQESYPTQDFPVTDGEKFLISFDETAKQVDAELVVGPSAPELTVSPQSKTFTSDNLSVTLSYKGEATDATYLLSDSTGDAVAFENGDVIVVGADLEIGQSVDLYVEVANDVGSDSATYTYTKGDPEQVGFTVWLKAPSGWDAKIHHWDAIPEGSWPDTDWSGDDMKELGEDWFRYKFPNSSSSKMIFNNNGASQTDTLTRSSDGCYYYADNRWTDSCDVPPVPAEVGISGAKLKFWQASIVVTLEADGDNVTGGRYTLDGSDPMAGTPYNTGDQISLGEGLDIGDTVELRLWASNDVSTDTESFLFEKIEKPSASSFSWDNATVYFVLTDRFLNADTSNDHSYGREKDRNGSPYAGYENRVGAFQGGDLKGLTQKLKEDYFNDLGITAIWLTSPIEQIHGFVGGANFKYYGNHGYWMLDPTAVDANMGTEADLLEFVDTAHEKGIRVVLDVVINHVGYDNLIDASQQPYGALNAGWEDYYYTSDPSTIHYETYGNYFNYSDGAWSQFWGRDWIRHTKATGYDICAEAYGAFDCGGGLPDVKLESNATVSLPPLLQNKWAKEGRLSQEQAELDAFFNNTGYPRTVGNHFIKWITDWVREYGFDGIRMDTVKNMEGQGEEVLKRLKDQSVIALNEWRAANPNKFPDEQELDFWMTGEYFDHGVGRSHWFDYGFDSMINFNFAGVSLGSIEGVYSSYAASINTDPTFNVLSYISSHDKSMYSRSNLIDGGSALLMAPGAVQIYYGDETARPLVDAPFGDLTLRSFMNWSSIDQNVHSHWQRLGQFRARHVAVGAGSHTQLSASPYTFKREKDGDAVIVVFGASGNVTVDVSSVFGDCWEVTEFYNNNKATVANGKVTFPASSNGVLLLEGVEKTCS</sequence>